<reference evidence="2" key="1">
    <citation type="journal article" date="2023" name="Mol. Phylogenet. Evol.">
        <title>Genome-scale phylogeny and comparative genomics of the fungal order Sordariales.</title>
        <authorList>
            <person name="Hensen N."/>
            <person name="Bonometti L."/>
            <person name="Westerberg I."/>
            <person name="Brannstrom I.O."/>
            <person name="Guillou S."/>
            <person name="Cros-Aarteil S."/>
            <person name="Calhoun S."/>
            <person name="Haridas S."/>
            <person name="Kuo A."/>
            <person name="Mondo S."/>
            <person name="Pangilinan J."/>
            <person name="Riley R."/>
            <person name="LaButti K."/>
            <person name="Andreopoulos B."/>
            <person name="Lipzen A."/>
            <person name="Chen C."/>
            <person name="Yan M."/>
            <person name="Daum C."/>
            <person name="Ng V."/>
            <person name="Clum A."/>
            <person name="Steindorff A."/>
            <person name="Ohm R.A."/>
            <person name="Martin F."/>
            <person name="Silar P."/>
            <person name="Natvig D.O."/>
            <person name="Lalanne C."/>
            <person name="Gautier V."/>
            <person name="Ament-Velasquez S.L."/>
            <person name="Kruys A."/>
            <person name="Hutchinson M.I."/>
            <person name="Powell A.J."/>
            <person name="Barry K."/>
            <person name="Miller A.N."/>
            <person name="Grigoriev I.V."/>
            <person name="Debuchy R."/>
            <person name="Gladieux P."/>
            <person name="Hiltunen Thoren M."/>
            <person name="Johannesson H."/>
        </authorList>
    </citation>
    <scope>NUCLEOTIDE SEQUENCE</scope>
    <source>
        <strain evidence="2">CBS 958.72</strain>
    </source>
</reference>
<feature type="compositionally biased region" description="Basic and acidic residues" evidence="1">
    <location>
        <begin position="215"/>
        <end position="224"/>
    </location>
</feature>
<evidence type="ECO:0008006" key="4">
    <source>
        <dbReference type="Google" id="ProtNLM"/>
    </source>
</evidence>
<feature type="region of interest" description="Disordered" evidence="1">
    <location>
        <begin position="121"/>
        <end position="224"/>
    </location>
</feature>
<dbReference type="EMBL" id="JAULSN010000001">
    <property type="protein sequence ID" value="KAK3383028.1"/>
    <property type="molecule type" value="Genomic_DNA"/>
</dbReference>
<accession>A0AAE0NK50</accession>
<evidence type="ECO:0000256" key="1">
    <source>
        <dbReference type="SAM" id="MobiDB-lite"/>
    </source>
</evidence>
<name>A0AAE0NK50_9PEZI</name>
<sequence>MDAAALLKLQGWRGKGFSLHPTDNDIGLAKPLLLSGNKDGRGVGQKPHYTSDQWWLSAFDEKLKGLDTTSKPGGVVQSLTEGRLDIVAATSGGTGGKYTGAGGLYASFVRGEKLEGTVVLVTPPETADEHEANKDKPRRTKETKEERRTRREARRQRKAKKAAKAEAKLKAAKRAATKEERRTRATASSETKEERRTRRAERRARKEARRKRRAEKSLRKADQG</sequence>
<evidence type="ECO:0000313" key="2">
    <source>
        <dbReference type="EMBL" id="KAK3383028.1"/>
    </source>
</evidence>
<protein>
    <recommendedName>
        <fullName evidence="4">DNA-directed RNA polymerase II subunit RPB1</fullName>
    </recommendedName>
</protein>
<proteinExistence type="predicted"/>
<organism evidence="2 3">
    <name type="scientific">Lasiosphaeria ovina</name>
    <dbReference type="NCBI Taxonomy" id="92902"/>
    <lineage>
        <taxon>Eukaryota</taxon>
        <taxon>Fungi</taxon>
        <taxon>Dikarya</taxon>
        <taxon>Ascomycota</taxon>
        <taxon>Pezizomycotina</taxon>
        <taxon>Sordariomycetes</taxon>
        <taxon>Sordariomycetidae</taxon>
        <taxon>Sordariales</taxon>
        <taxon>Lasiosphaeriaceae</taxon>
        <taxon>Lasiosphaeria</taxon>
    </lineage>
</organism>
<keyword evidence="3" id="KW-1185">Reference proteome</keyword>
<reference evidence="2" key="2">
    <citation type="submission" date="2023-06" db="EMBL/GenBank/DDBJ databases">
        <authorList>
            <consortium name="Lawrence Berkeley National Laboratory"/>
            <person name="Haridas S."/>
            <person name="Hensen N."/>
            <person name="Bonometti L."/>
            <person name="Westerberg I."/>
            <person name="Brannstrom I.O."/>
            <person name="Guillou S."/>
            <person name="Cros-Aarteil S."/>
            <person name="Calhoun S."/>
            <person name="Kuo A."/>
            <person name="Mondo S."/>
            <person name="Pangilinan J."/>
            <person name="Riley R."/>
            <person name="Labutti K."/>
            <person name="Andreopoulos B."/>
            <person name="Lipzen A."/>
            <person name="Chen C."/>
            <person name="Yanf M."/>
            <person name="Daum C."/>
            <person name="Ng V."/>
            <person name="Clum A."/>
            <person name="Steindorff A."/>
            <person name="Ohm R."/>
            <person name="Martin F."/>
            <person name="Silar P."/>
            <person name="Natvig D."/>
            <person name="Lalanne C."/>
            <person name="Gautier V."/>
            <person name="Ament-Velasquez S.L."/>
            <person name="Kruys A."/>
            <person name="Hutchinson M.I."/>
            <person name="Powell A.J."/>
            <person name="Barry K."/>
            <person name="Miller A.N."/>
            <person name="Grigoriev I.V."/>
            <person name="Debuchy R."/>
            <person name="Gladieux P."/>
            <person name="Thoren M.H."/>
            <person name="Johannesson H."/>
        </authorList>
    </citation>
    <scope>NUCLEOTIDE SEQUENCE</scope>
    <source>
        <strain evidence="2">CBS 958.72</strain>
    </source>
</reference>
<feature type="compositionally biased region" description="Basic residues" evidence="1">
    <location>
        <begin position="150"/>
        <end position="162"/>
    </location>
</feature>
<evidence type="ECO:0000313" key="3">
    <source>
        <dbReference type="Proteomes" id="UP001287356"/>
    </source>
</evidence>
<feature type="compositionally biased region" description="Basic and acidic residues" evidence="1">
    <location>
        <begin position="127"/>
        <end position="149"/>
    </location>
</feature>
<dbReference type="Proteomes" id="UP001287356">
    <property type="component" value="Unassembled WGS sequence"/>
</dbReference>
<feature type="compositionally biased region" description="Basic residues" evidence="1">
    <location>
        <begin position="197"/>
        <end position="214"/>
    </location>
</feature>
<comment type="caution">
    <text evidence="2">The sequence shown here is derived from an EMBL/GenBank/DDBJ whole genome shotgun (WGS) entry which is preliminary data.</text>
</comment>
<dbReference type="AlphaFoldDB" id="A0AAE0NK50"/>
<gene>
    <name evidence="2" type="ORF">B0T24DRAFT_31545</name>
</gene>